<accession>A0A9X0D8M5</accession>
<dbReference type="PANTHER" id="PTHR20855">
    <property type="entry name" value="ADIPOR/PROGESTIN RECEPTOR-RELATED"/>
    <property type="match status" value="1"/>
</dbReference>
<evidence type="ECO:0000256" key="6">
    <source>
        <dbReference type="PIRSR" id="PIRSR604254-1"/>
    </source>
</evidence>
<feature type="binding site" evidence="6">
    <location>
        <position position="134"/>
    </location>
    <ligand>
        <name>Zn(2+)</name>
        <dbReference type="ChEBI" id="CHEBI:29105"/>
    </ligand>
</feature>
<sequence length="362" mass="41036">MTRKGKLTQIERNGAMRSHDPDLDKNPDTVKESMARPHNHSNVLRDDQIPTAFREKFIISGYRPRDLSVLECAKSVFHANNEAVNFWSHVLSAVLLIARYCSVVWNQSTDHFYFPLTSFTLGCCTLYTMSCLAHMFSSMTERELHIGYYLDYAAISVYTFTAGQAFYFYCHPLGSGLLIYDWRELFLALSAAVSFGATFFCCTSRHRWLQACFIIRTGSHMVSWAYNCSPYIVRQFYCSSDPVCNPDSIHLFTGCFLSFAIAAVANMTRVPERFAPGLFDFIGQSHHLLHVFTTLGDHFAYSVFLSDLAARKEALVAEDIPSFFETIGLTLLVLVGNLAIVFWFARSLRFTSDSDSEHSKSS</sequence>
<dbReference type="GO" id="GO:0038023">
    <property type="term" value="F:signaling receptor activity"/>
    <property type="evidence" value="ECO:0007669"/>
    <property type="project" value="TreeGrafter"/>
</dbReference>
<feature type="transmembrane region" description="Helical" evidence="8">
    <location>
        <begin position="148"/>
        <end position="169"/>
    </location>
</feature>
<dbReference type="InterPro" id="IPR004254">
    <property type="entry name" value="AdipoR/HlyIII-related"/>
</dbReference>
<organism evidence="9 10">
    <name type="scientific">Desmophyllum pertusum</name>
    <dbReference type="NCBI Taxonomy" id="174260"/>
    <lineage>
        <taxon>Eukaryota</taxon>
        <taxon>Metazoa</taxon>
        <taxon>Cnidaria</taxon>
        <taxon>Anthozoa</taxon>
        <taxon>Hexacorallia</taxon>
        <taxon>Scleractinia</taxon>
        <taxon>Caryophylliina</taxon>
        <taxon>Caryophylliidae</taxon>
        <taxon>Desmophyllum</taxon>
    </lineage>
</organism>
<evidence type="ECO:0000313" key="9">
    <source>
        <dbReference type="EMBL" id="KAJ7391392.1"/>
    </source>
</evidence>
<dbReference type="GO" id="GO:0046872">
    <property type="term" value="F:metal ion binding"/>
    <property type="evidence" value="ECO:0007669"/>
    <property type="project" value="UniProtKB-KW"/>
</dbReference>
<feature type="transmembrane region" description="Helical" evidence="8">
    <location>
        <begin position="322"/>
        <end position="345"/>
    </location>
</feature>
<keyword evidence="10" id="KW-1185">Reference proteome</keyword>
<keyword evidence="3 8" id="KW-0812">Transmembrane</keyword>
<evidence type="ECO:0000256" key="3">
    <source>
        <dbReference type="ARBA" id="ARBA00022692"/>
    </source>
</evidence>
<dbReference type="GO" id="GO:0016020">
    <property type="term" value="C:membrane"/>
    <property type="evidence" value="ECO:0007669"/>
    <property type="project" value="UniProtKB-SubCell"/>
</dbReference>
<dbReference type="PANTHER" id="PTHR20855:SF143">
    <property type="entry name" value="MEMBRANE PROGESTIN RECEPTOR EPSILON"/>
    <property type="match status" value="1"/>
</dbReference>
<evidence type="ECO:0000256" key="2">
    <source>
        <dbReference type="ARBA" id="ARBA00007018"/>
    </source>
</evidence>
<dbReference type="EMBL" id="MU825406">
    <property type="protein sequence ID" value="KAJ7391392.1"/>
    <property type="molecule type" value="Genomic_DNA"/>
</dbReference>
<dbReference type="AlphaFoldDB" id="A0A9X0D8M5"/>
<feature type="transmembrane region" description="Helical" evidence="8">
    <location>
        <begin position="112"/>
        <end position="136"/>
    </location>
</feature>
<feature type="transmembrane region" description="Helical" evidence="8">
    <location>
        <begin position="185"/>
        <end position="203"/>
    </location>
</feature>
<comment type="similarity">
    <text evidence="2">Belongs to the ADIPOR family.</text>
</comment>
<keyword evidence="6" id="KW-0479">Metal-binding</keyword>
<dbReference type="OrthoDB" id="529367at2759"/>
<evidence type="ECO:0000256" key="4">
    <source>
        <dbReference type="ARBA" id="ARBA00022989"/>
    </source>
</evidence>
<dbReference type="Pfam" id="PF03006">
    <property type="entry name" value="HlyIII"/>
    <property type="match status" value="1"/>
</dbReference>
<feature type="region of interest" description="Disordered" evidence="7">
    <location>
        <begin position="1"/>
        <end position="41"/>
    </location>
</feature>
<name>A0A9X0D8M5_9CNID</name>
<feature type="binding site" evidence="6">
    <location>
        <position position="286"/>
    </location>
    <ligand>
        <name>Zn(2+)</name>
        <dbReference type="ChEBI" id="CHEBI:29105"/>
    </ligand>
</feature>
<gene>
    <name evidence="9" type="ORF">OS493_018435</name>
</gene>
<comment type="caution">
    <text evidence="9">The sequence shown here is derived from an EMBL/GenBank/DDBJ whole genome shotgun (WGS) entry which is preliminary data.</text>
</comment>
<evidence type="ECO:0000256" key="7">
    <source>
        <dbReference type="SAM" id="MobiDB-lite"/>
    </source>
</evidence>
<evidence type="ECO:0000256" key="8">
    <source>
        <dbReference type="SAM" id="Phobius"/>
    </source>
</evidence>
<proteinExistence type="inferred from homology"/>
<evidence type="ECO:0000313" key="10">
    <source>
        <dbReference type="Proteomes" id="UP001163046"/>
    </source>
</evidence>
<reference evidence="9" key="1">
    <citation type="submission" date="2023-01" db="EMBL/GenBank/DDBJ databases">
        <title>Genome assembly of the deep-sea coral Lophelia pertusa.</title>
        <authorList>
            <person name="Herrera S."/>
            <person name="Cordes E."/>
        </authorList>
    </citation>
    <scope>NUCLEOTIDE SEQUENCE</scope>
    <source>
        <strain evidence="9">USNM1676648</strain>
        <tissue evidence="9">Polyp</tissue>
    </source>
</reference>
<comment type="subcellular location">
    <subcellularLocation>
        <location evidence="1">Membrane</location>
        <topology evidence="1">Multi-pass membrane protein</topology>
    </subcellularLocation>
</comment>
<evidence type="ECO:0000256" key="5">
    <source>
        <dbReference type="ARBA" id="ARBA00023136"/>
    </source>
</evidence>
<feature type="binding site" evidence="6">
    <location>
        <position position="290"/>
    </location>
    <ligand>
        <name>Zn(2+)</name>
        <dbReference type="ChEBI" id="CHEBI:29105"/>
    </ligand>
</feature>
<evidence type="ECO:0000256" key="1">
    <source>
        <dbReference type="ARBA" id="ARBA00004141"/>
    </source>
</evidence>
<keyword evidence="5 8" id="KW-0472">Membrane</keyword>
<keyword evidence="6" id="KW-0862">Zinc</keyword>
<feature type="transmembrane region" description="Helical" evidence="8">
    <location>
        <begin position="84"/>
        <end position="106"/>
    </location>
</feature>
<protein>
    <submittedName>
        <fullName evidence="9">Uncharacterized protein</fullName>
    </submittedName>
</protein>
<keyword evidence="4 8" id="KW-1133">Transmembrane helix</keyword>
<feature type="compositionally biased region" description="Basic and acidic residues" evidence="7">
    <location>
        <begin position="17"/>
        <end position="35"/>
    </location>
</feature>
<feature type="transmembrane region" description="Helical" evidence="8">
    <location>
        <begin position="249"/>
        <end position="268"/>
    </location>
</feature>
<dbReference type="Proteomes" id="UP001163046">
    <property type="component" value="Unassembled WGS sequence"/>
</dbReference>